<proteinExistence type="predicted"/>
<dbReference type="STRING" id="246409.I1CWC0"/>
<dbReference type="RefSeq" id="XP_067528146.1">
    <property type="nucleotide sequence ID" value="XM_067672045.1"/>
</dbReference>
<organism evidence="3 4">
    <name type="scientific">Rhizopus delemar (strain RA 99-880 / ATCC MYA-4621 / FGSC 9543 / NRRL 43880)</name>
    <name type="common">Mucormycosis agent</name>
    <name type="synonym">Rhizopus arrhizus var. delemar</name>
    <dbReference type="NCBI Taxonomy" id="246409"/>
    <lineage>
        <taxon>Eukaryota</taxon>
        <taxon>Fungi</taxon>
        <taxon>Fungi incertae sedis</taxon>
        <taxon>Mucoromycota</taxon>
        <taxon>Mucoromycotina</taxon>
        <taxon>Mucoromycetes</taxon>
        <taxon>Mucorales</taxon>
        <taxon>Mucorineae</taxon>
        <taxon>Rhizopodaceae</taxon>
        <taxon>Rhizopus</taxon>
    </lineage>
</organism>
<dbReference type="eggNOG" id="ENOG502S2X3">
    <property type="taxonomic scope" value="Eukaryota"/>
</dbReference>
<feature type="compositionally biased region" description="Acidic residues" evidence="1">
    <location>
        <begin position="330"/>
        <end position="355"/>
    </location>
</feature>
<evidence type="ECO:0000313" key="3">
    <source>
        <dbReference type="EMBL" id="EIE92750.1"/>
    </source>
</evidence>
<feature type="region of interest" description="Disordered" evidence="1">
    <location>
        <begin position="330"/>
        <end position="369"/>
    </location>
</feature>
<dbReference type="InParanoid" id="I1CWC0"/>
<protein>
    <recommendedName>
        <fullName evidence="2">ISXO2-like transposase domain-containing protein</fullName>
    </recommendedName>
</protein>
<dbReference type="GeneID" id="93624426"/>
<dbReference type="PANTHER" id="PTHR47163">
    <property type="entry name" value="DDE_TNP_IS1595 DOMAIN-CONTAINING PROTEIN"/>
    <property type="match status" value="1"/>
</dbReference>
<dbReference type="SMART" id="SM01126">
    <property type="entry name" value="DDE_Tnp_IS1595"/>
    <property type="match status" value="1"/>
</dbReference>
<keyword evidence="4" id="KW-1185">Reference proteome</keyword>
<feature type="domain" description="ISXO2-like transposase" evidence="2">
    <location>
        <begin position="139"/>
        <end position="289"/>
    </location>
</feature>
<dbReference type="PANTHER" id="PTHR47163:SF2">
    <property type="entry name" value="SI:DKEY-17M8.2"/>
    <property type="match status" value="1"/>
</dbReference>
<dbReference type="VEuPathDB" id="FungiDB:RO3G_17462"/>
<dbReference type="AlphaFoldDB" id="I1CWC0"/>
<dbReference type="InterPro" id="IPR053164">
    <property type="entry name" value="IS1016-like_transposase"/>
</dbReference>
<dbReference type="Pfam" id="PF12762">
    <property type="entry name" value="DDE_Tnp_IS1595"/>
    <property type="match status" value="1"/>
</dbReference>
<sequence length="369" mass="40966">MSSNAANNMPTLAYIAERTMTAECTLNYLKENGAFFSSRKCKEGSEMRLNQSSRDGFFWRCGSTTCACGRSRISYLDGSFFQGRKSIIHQTLLVVYLFLLQVPNGTISTMTGLSLPTVRSIVKDIYQVMEADLRIEDVQVGGVGSNGQSIVVEIDESKFGKRKYNKGKRVDGVWVVGGVERTPERKVFLLTVPNRNQNTLKLIIDTFAKDGSLVMVDCWKGHKGIDSDPSRNLVVQTVNHSKAFRDPKTGACTNTIEGTWNGIKRGVTSRHRTASMMPWKLVEFIWRRKHAGNHWKAMLACFSQVSFTRAGIADQGPLVSLLTTVFEDATGDQGDEEPFIFISDDDSDSESDENDTSAPSTPVKKLRSA</sequence>
<name>I1CWC0_RHIO9</name>
<reference evidence="3 4" key="1">
    <citation type="journal article" date="2009" name="PLoS Genet.">
        <title>Genomic analysis of the basal lineage fungus Rhizopus oryzae reveals a whole-genome duplication.</title>
        <authorList>
            <person name="Ma L.-J."/>
            <person name="Ibrahim A.S."/>
            <person name="Skory C."/>
            <person name="Grabherr M.G."/>
            <person name="Burger G."/>
            <person name="Butler M."/>
            <person name="Elias M."/>
            <person name="Idnurm A."/>
            <person name="Lang B.F."/>
            <person name="Sone T."/>
            <person name="Abe A."/>
            <person name="Calvo S.E."/>
            <person name="Corrochano L.M."/>
            <person name="Engels R."/>
            <person name="Fu J."/>
            <person name="Hansberg W."/>
            <person name="Kim J.-M."/>
            <person name="Kodira C.D."/>
            <person name="Koehrsen M.J."/>
            <person name="Liu B."/>
            <person name="Miranda-Saavedra D."/>
            <person name="O'Leary S."/>
            <person name="Ortiz-Castellanos L."/>
            <person name="Poulter R."/>
            <person name="Rodriguez-Romero J."/>
            <person name="Ruiz-Herrera J."/>
            <person name="Shen Y.-Q."/>
            <person name="Zeng Q."/>
            <person name="Galagan J."/>
            <person name="Birren B.W."/>
            <person name="Cuomo C.A."/>
            <person name="Wickes B.L."/>
        </authorList>
    </citation>
    <scope>NUCLEOTIDE SEQUENCE [LARGE SCALE GENOMIC DNA]</scope>
    <source>
        <strain evidence="4">RA 99-880 / ATCC MYA-4621 / FGSC 9543 / NRRL 43880</strain>
    </source>
</reference>
<dbReference type="Proteomes" id="UP000009138">
    <property type="component" value="Unassembled WGS sequence"/>
</dbReference>
<evidence type="ECO:0000313" key="4">
    <source>
        <dbReference type="Proteomes" id="UP000009138"/>
    </source>
</evidence>
<evidence type="ECO:0000259" key="2">
    <source>
        <dbReference type="SMART" id="SM01126"/>
    </source>
</evidence>
<dbReference type="OMA" id="WHTLENN"/>
<dbReference type="EMBL" id="GG669561">
    <property type="protein sequence ID" value="EIE92750.1"/>
    <property type="molecule type" value="Genomic_DNA"/>
</dbReference>
<accession>I1CWC0</accession>
<dbReference type="InterPro" id="IPR024445">
    <property type="entry name" value="Tnp_ISXO2-like"/>
</dbReference>
<evidence type="ECO:0000256" key="1">
    <source>
        <dbReference type="SAM" id="MobiDB-lite"/>
    </source>
</evidence>
<gene>
    <name evidence="3" type="ORF">RO3G_17462</name>
</gene>